<dbReference type="SUPFAM" id="SSF53448">
    <property type="entry name" value="Nucleotide-diphospho-sugar transferases"/>
    <property type="match status" value="1"/>
</dbReference>
<feature type="site" description="Transition state stabilizer" evidence="4">
    <location>
        <position position="30"/>
    </location>
</feature>
<feature type="site" description="Positions MEP for the nucleophilic attack" evidence="4">
    <location>
        <position position="169"/>
    </location>
</feature>
<dbReference type="Pfam" id="PF01128">
    <property type="entry name" value="IspD"/>
    <property type="match status" value="1"/>
</dbReference>
<keyword evidence="1 4" id="KW-0808">Transferase</keyword>
<dbReference type="HAMAP" id="MF_00108">
    <property type="entry name" value="IspD"/>
    <property type="match status" value="1"/>
</dbReference>
<comment type="function">
    <text evidence="4">Catalyzes the formation of 4-diphosphocytidyl-2-C-methyl-D-erythritol from CTP and 2-C-methyl-D-erythritol 4-phosphate (MEP).</text>
</comment>
<evidence type="ECO:0000313" key="5">
    <source>
        <dbReference type="EMBL" id="BCK81385.1"/>
    </source>
</evidence>
<proteinExistence type="inferred from homology"/>
<evidence type="ECO:0000313" key="6">
    <source>
        <dbReference type="Proteomes" id="UP000681035"/>
    </source>
</evidence>
<comment type="catalytic activity">
    <reaction evidence="4">
        <text>2-C-methyl-D-erythritol 4-phosphate + CTP + H(+) = 4-CDP-2-C-methyl-D-erythritol + diphosphate</text>
        <dbReference type="Rhea" id="RHEA:13429"/>
        <dbReference type="ChEBI" id="CHEBI:15378"/>
        <dbReference type="ChEBI" id="CHEBI:33019"/>
        <dbReference type="ChEBI" id="CHEBI:37563"/>
        <dbReference type="ChEBI" id="CHEBI:57823"/>
        <dbReference type="ChEBI" id="CHEBI:58262"/>
        <dbReference type="EC" id="2.7.7.60"/>
    </reaction>
</comment>
<dbReference type="AlphaFoldDB" id="A0A810Q4B2"/>
<dbReference type="KEGG" id="vcop:MM50RIKEN_11480"/>
<dbReference type="EC" id="2.7.7.60" evidence="4"/>
<name>A0A810Q4B2_9FIRM</name>
<evidence type="ECO:0000256" key="3">
    <source>
        <dbReference type="ARBA" id="ARBA00023229"/>
    </source>
</evidence>
<dbReference type="RefSeq" id="WP_213542126.1">
    <property type="nucleotide sequence ID" value="NZ_AP023418.1"/>
</dbReference>
<keyword evidence="6" id="KW-1185">Reference proteome</keyword>
<keyword evidence="2 4" id="KW-0548">Nucleotidyltransferase</keyword>
<dbReference type="PANTHER" id="PTHR32125">
    <property type="entry name" value="2-C-METHYL-D-ERYTHRITOL 4-PHOSPHATE CYTIDYLYLTRANSFERASE, CHLOROPLASTIC"/>
    <property type="match status" value="1"/>
</dbReference>
<dbReference type="UniPathway" id="UPA00056">
    <property type="reaction ID" value="UER00093"/>
</dbReference>
<evidence type="ECO:0000256" key="4">
    <source>
        <dbReference type="HAMAP-Rule" id="MF_00108"/>
    </source>
</evidence>
<dbReference type="PANTHER" id="PTHR32125:SF4">
    <property type="entry name" value="2-C-METHYL-D-ERYTHRITOL 4-PHOSPHATE CYTIDYLYLTRANSFERASE, CHLOROPLASTIC"/>
    <property type="match status" value="1"/>
</dbReference>
<protein>
    <recommendedName>
        <fullName evidence="4">2-C-methyl-D-erythritol 4-phosphate cytidylyltransferase</fullName>
        <ecNumber evidence="4">2.7.7.60</ecNumber>
    </recommendedName>
    <alternativeName>
        <fullName evidence="4">4-diphosphocytidyl-2C-methyl-D-erythritol synthase</fullName>
    </alternativeName>
    <alternativeName>
        <fullName evidence="4">MEP cytidylyltransferase</fullName>
        <shortName evidence="4">MCT</shortName>
    </alternativeName>
</protein>
<evidence type="ECO:0000256" key="1">
    <source>
        <dbReference type="ARBA" id="ARBA00022679"/>
    </source>
</evidence>
<gene>
    <name evidence="4" type="primary">ispD</name>
    <name evidence="5" type="ORF">MM50RIKEN_11480</name>
</gene>
<dbReference type="InterPro" id="IPR001228">
    <property type="entry name" value="IspD"/>
</dbReference>
<dbReference type="GO" id="GO:0019288">
    <property type="term" value="P:isopentenyl diphosphate biosynthetic process, methylerythritol 4-phosphate pathway"/>
    <property type="evidence" value="ECO:0007669"/>
    <property type="project" value="UniProtKB-UniRule"/>
</dbReference>
<dbReference type="Proteomes" id="UP000681035">
    <property type="component" value="Chromosome"/>
</dbReference>
<accession>A0A810Q4B2</accession>
<dbReference type="InterPro" id="IPR034683">
    <property type="entry name" value="IspD/TarI"/>
</dbReference>
<dbReference type="InterPro" id="IPR029044">
    <property type="entry name" value="Nucleotide-diphossugar_trans"/>
</dbReference>
<dbReference type="EMBL" id="AP023418">
    <property type="protein sequence ID" value="BCK81385.1"/>
    <property type="molecule type" value="Genomic_DNA"/>
</dbReference>
<evidence type="ECO:0000256" key="2">
    <source>
        <dbReference type="ARBA" id="ARBA00022695"/>
    </source>
</evidence>
<keyword evidence="3 4" id="KW-0414">Isoprene biosynthesis</keyword>
<feature type="site" description="Transition state stabilizer" evidence="4">
    <location>
        <position position="36"/>
    </location>
</feature>
<sequence length="246" mass="26922">MKLFDRLGKLRDRRRPYCTMIVPAAGESRRMGGGNKLLLPLEGEPVLAHTLRAIDAATLVDEIILSTRTECLAEMAELCQKCSLQKPVRVVVGGETRTHSVLAAALEANEKARLIAVHDGARPLIRPEQIDELIRFGERTYAAAPAVPVSDTIKRTEPSTGRVLETPDRAALFAVQTPQVFQAELLKAALQSAVNAEVTLTDDCSAVERLGKEVYLTAGDPENIKITRPLDLRLAEAILAERRKQA</sequence>
<feature type="site" description="Positions MEP for the nucleophilic attack" evidence="4">
    <location>
        <position position="225"/>
    </location>
</feature>
<reference evidence="5" key="1">
    <citation type="submission" date="2020-09" db="EMBL/GenBank/DDBJ databases">
        <title>New species isolated from human feces.</title>
        <authorList>
            <person name="Kitahara M."/>
            <person name="Shigeno Y."/>
            <person name="Shime M."/>
            <person name="Matsumoto Y."/>
            <person name="Nakamura S."/>
            <person name="Motooka D."/>
            <person name="Fukuoka S."/>
            <person name="Nishikawa H."/>
            <person name="Benno Y."/>
        </authorList>
    </citation>
    <scope>NUCLEOTIDE SEQUENCE</scope>
    <source>
        <strain evidence="5">MM50</strain>
    </source>
</reference>
<comment type="pathway">
    <text evidence="4">Isoprenoid biosynthesis; isopentenyl diphosphate biosynthesis via DXP pathway; isopentenyl diphosphate from 1-deoxy-D-xylulose 5-phosphate: step 2/6.</text>
</comment>
<dbReference type="CDD" id="cd02516">
    <property type="entry name" value="CDP-ME_synthetase"/>
    <property type="match status" value="1"/>
</dbReference>
<dbReference type="InterPro" id="IPR050088">
    <property type="entry name" value="IspD/TarI_cytidylyltransf_bact"/>
</dbReference>
<organism evidence="5 6">
    <name type="scientific">Vescimonas coprocola</name>
    <dbReference type="NCBI Taxonomy" id="2714355"/>
    <lineage>
        <taxon>Bacteria</taxon>
        <taxon>Bacillati</taxon>
        <taxon>Bacillota</taxon>
        <taxon>Clostridia</taxon>
        <taxon>Eubacteriales</taxon>
        <taxon>Oscillospiraceae</taxon>
        <taxon>Vescimonas</taxon>
    </lineage>
</organism>
<dbReference type="FunFam" id="3.90.550.10:FF:000003">
    <property type="entry name" value="2-C-methyl-D-erythritol 4-phosphate cytidylyltransferase"/>
    <property type="match status" value="1"/>
</dbReference>
<comment type="similarity">
    <text evidence="4">Belongs to the IspD/TarI cytidylyltransferase family. IspD subfamily.</text>
</comment>
<dbReference type="GO" id="GO:0050518">
    <property type="term" value="F:2-C-methyl-D-erythritol 4-phosphate cytidylyltransferase activity"/>
    <property type="evidence" value="ECO:0007669"/>
    <property type="project" value="UniProtKB-UniRule"/>
</dbReference>
<dbReference type="Gene3D" id="3.90.550.10">
    <property type="entry name" value="Spore Coat Polysaccharide Biosynthesis Protein SpsA, Chain A"/>
    <property type="match status" value="1"/>
</dbReference>
<dbReference type="NCBIfam" id="TIGR00453">
    <property type="entry name" value="ispD"/>
    <property type="match status" value="1"/>
</dbReference>